<evidence type="ECO:0000256" key="2">
    <source>
        <dbReference type="ARBA" id="ARBA00023180"/>
    </source>
</evidence>
<evidence type="ECO:0000313" key="4">
    <source>
        <dbReference type="EMBL" id="KKN26180.1"/>
    </source>
</evidence>
<dbReference type="PANTHER" id="PTHR10605:SF56">
    <property type="entry name" value="BIFUNCTIONAL HEPARAN SULFATE N-DEACETYLASE_N-SULFOTRANSFERASE"/>
    <property type="match status" value="1"/>
</dbReference>
<evidence type="ECO:0000259" key="3">
    <source>
        <dbReference type="Pfam" id="PF00685"/>
    </source>
</evidence>
<protein>
    <recommendedName>
        <fullName evidence="3">Sulfotransferase domain-containing protein</fullName>
    </recommendedName>
</protein>
<dbReference type="AlphaFoldDB" id="A0A0F9P2X0"/>
<evidence type="ECO:0000256" key="1">
    <source>
        <dbReference type="ARBA" id="ARBA00022679"/>
    </source>
</evidence>
<dbReference type="InterPro" id="IPR037359">
    <property type="entry name" value="NST/OST"/>
</dbReference>
<keyword evidence="1" id="KW-0808">Transferase</keyword>
<name>A0A0F9P2X0_9ZZZZ</name>
<sequence>MGIIKKNKLSKLFIKLINVFRILTRNIRTLPDFLIIGASRCGTTSLYNYLVKHPNIKSARVKEVHFFDLNYFKGVDWYKSFFPTKFYKFIMTRLSHRDFLTGEASPSYITHPHAAKRVYSNFPKIKIIILLRNPIDRAYSQYHHILKGGREKISFDKAIVKENDRINGELDKMIKNEFYKSPYYPAFAYLTRGLYINQIKPWLNYFPEEQILIVKSENLFQYPKGTLKEIFKFLNLPNWVKIKFIRYHSEANSRGMDLETRNYLIEYFKPYNQQLSEYLDSKFDWDKLRTRSSHLVKILFVIASFKHKFNK</sequence>
<feature type="domain" description="Sulfotransferase" evidence="3">
    <location>
        <begin position="31"/>
        <end position="237"/>
    </location>
</feature>
<dbReference type="PANTHER" id="PTHR10605">
    <property type="entry name" value="HEPARAN SULFATE SULFOTRANSFERASE"/>
    <property type="match status" value="1"/>
</dbReference>
<dbReference type="EMBL" id="LAZR01002741">
    <property type="protein sequence ID" value="KKN26180.1"/>
    <property type="molecule type" value="Genomic_DNA"/>
</dbReference>
<dbReference type="GO" id="GO:0008146">
    <property type="term" value="F:sulfotransferase activity"/>
    <property type="evidence" value="ECO:0007669"/>
    <property type="project" value="InterPro"/>
</dbReference>
<dbReference type="SUPFAM" id="SSF52540">
    <property type="entry name" value="P-loop containing nucleoside triphosphate hydrolases"/>
    <property type="match status" value="1"/>
</dbReference>
<dbReference type="InterPro" id="IPR000863">
    <property type="entry name" value="Sulfotransferase_dom"/>
</dbReference>
<dbReference type="Pfam" id="PF00685">
    <property type="entry name" value="Sulfotransfer_1"/>
    <property type="match status" value="1"/>
</dbReference>
<dbReference type="InterPro" id="IPR027417">
    <property type="entry name" value="P-loop_NTPase"/>
</dbReference>
<proteinExistence type="predicted"/>
<dbReference type="Gene3D" id="3.40.50.300">
    <property type="entry name" value="P-loop containing nucleotide triphosphate hydrolases"/>
    <property type="match status" value="1"/>
</dbReference>
<keyword evidence="2" id="KW-0325">Glycoprotein</keyword>
<reference evidence="4" key="1">
    <citation type="journal article" date="2015" name="Nature">
        <title>Complex archaea that bridge the gap between prokaryotes and eukaryotes.</title>
        <authorList>
            <person name="Spang A."/>
            <person name="Saw J.H."/>
            <person name="Jorgensen S.L."/>
            <person name="Zaremba-Niedzwiedzka K."/>
            <person name="Martijn J."/>
            <person name="Lind A.E."/>
            <person name="van Eijk R."/>
            <person name="Schleper C."/>
            <person name="Guy L."/>
            <person name="Ettema T.J."/>
        </authorList>
    </citation>
    <scope>NUCLEOTIDE SEQUENCE</scope>
</reference>
<comment type="caution">
    <text evidence="4">The sequence shown here is derived from an EMBL/GenBank/DDBJ whole genome shotgun (WGS) entry which is preliminary data.</text>
</comment>
<accession>A0A0F9P2X0</accession>
<organism evidence="4">
    <name type="scientific">marine sediment metagenome</name>
    <dbReference type="NCBI Taxonomy" id="412755"/>
    <lineage>
        <taxon>unclassified sequences</taxon>
        <taxon>metagenomes</taxon>
        <taxon>ecological metagenomes</taxon>
    </lineage>
</organism>
<gene>
    <name evidence="4" type="ORF">LCGC14_0877340</name>
</gene>